<protein>
    <recommendedName>
        <fullName evidence="7">Small ribosomal subunit protein uS15m</fullName>
    </recommendedName>
    <alternativeName>
        <fullName evidence="8">28S ribosomal protein S15, mitochondrial</fullName>
    </alternativeName>
</protein>
<dbReference type="AlphaFoldDB" id="A0A0V0RKX9"/>
<evidence type="ECO:0000256" key="1">
    <source>
        <dbReference type="ARBA" id="ARBA00004173"/>
    </source>
</evidence>
<dbReference type="SMART" id="SM01387">
    <property type="entry name" value="Ribosomal_S15"/>
    <property type="match status" value="1"/>
</dbReference>
<dbReference type="GO" id="GO:0005763">
    <property type="term" value="C:mitochondrial small ribosomal subunit"/>
    <property type="evidence" value="ECO:0007669"/>
    <property type="project" value="TreeGrafter"/>
</dbReference>
<keyword evidence="3" id="KW-0809">Transit peptide</keyword>
<evidence type="ECO:0000256" key="3">
    <source>
        <dbReference type="ARBA" id="ARBA00022946"/>
    </source>
</evidence>
<evidence type="ECO:0000313" key="9">
    <source>
        <dbReference type="EMBL" id="KRX15145.1"/>
    </source>
</evidence>
<dbReference type="GO" id="GO:0003723">
    <property type="term" value="F:RNA binding"/>
    <property type="evidence" value="ECO:0007669"/>
    <property type="project" value="TreeGrafter"/>
</dbReference>
<dbReference type="SUPFAM" id="SSF47060">
    <property type="entry name" value="S15/NS1 RNA-binding domain"/>
    <property type="match status" value="1"/>
</dbReference>
<comment type="caution">
    <text evidence="9">The sequence shown here is derived from an EMBL/GenBank/DDBJ whole genome shotgun (WGS) entry which is preliminary data.</text>
</comment>
<keyword evidence="5" id="KW-0496">Mitochondrion</keyword>
<dbReference type="InterPro" id="IPR009068">
    <property type="entry name" value="uS15_NS1_RNA-bd_sf"/>
</dbReference>
<evidence type="ECO:0000256" key="4">
    <source>
        <dbReference type="ARBA" id="ARBA00022980"/>
    </source>
</evidence>
<evidence type="ECO:0000256" key="5">
    <source>
        <dbReference type="ARBA" id="ARBA00023128"/>
    </source>
</evidence>
<evidence type="ECO:0000256" key="2">
    <source>
        <dbReference type="ARBA" id="ARBA00008434"/>
    </source>
</evidence>
<comment type="subcellular location">
    <subcellularLocation>
        <location evidence="1">Mitochondrion</location>
    </subcellularLocation>
</comment>
<evidence type="ECO:0000256" key="6">
    <source>
        <dbReference type="ARBA" id="ARBA00023274"/>
    </source>
</evidence>
<gene>
    <name evidence="9" type="primary">mrps-15</name>
    <name evidence="9" type="ORF">T07_9193</name>
</gene>
<dbReference type="Gene3D" id="1.10.287.10">
    <property type="entry name" value="S15/NS1, RNA-binding"/>
    <property type="match status" value="2"/>
</dbReference>
<accession>A0A0V0RKX9</accession>
<dbReference type="STRING" id="6336.A0A0V0RKX9"/>
<dbReference type="InterPro" id="IPR000589">
    <property type="entry name" value="Ribosomal_uS15"/>
</dbReference>
<sequence>MSCSWFVQSRFVSFSCFMHTRFKWYNIRRSAIDPKQADPTYYENLALSVPLAQGYIDRLGEIWFEMVSVSRDVNFKRDDILIKHDSTHWLPHVDIKQPKAEYESVKALETAPDSVKKLFSIEFGRRKDLTFQWKRALMNKVRQNELDTSSLEVRIAKQTAFICHWSKLLSEMKSVYSVSVGLFVFALACAAVLQQRPRTQLCDVFPHCSFLLQTLSAGNPIEFGRRKDLTFQWKRALMNKVRQNELDTSSLEVRIAKHTALIRHWSKLLSEMKSKPGWLRQSIYISINHRRKLLRLLREQDNESFENVLNQLKIAYYAPPLNEDLPLFTRKGWIEYIIRRKVEMIKEDKLRAHHEILKKRREIFLTEKEPLLAALNEEEKAILEELNAVVNQNSEPLKVAGEYAGHEIDQISENEMHSYYYMPNKLETERIYLD</sequence>
<dbReference type="GO" id="GO:0032543">
    <property type="term" value="P:mitochondrial translation"/>
    <property type="evidence" value="ECO:0007669"/>
    <property type="project" value="TreeGrafter"/>
</dbReference>
<evidence type="ECO:0000256" key="8">
    <source>
        <dbReference type="ARBA" id="ARBA00035528"/>
    </source>
</evidence>
<organism evidence="9 10">
    <name type="scientific">Trichinella nelsoni</name>
    <dbReference type="NCBI Taxonomy" id="6336"/>
    <lineage>
        <taxon>Eukaryota</taxon>
        <taxon>Metazoa</taxon>
        <taxon>Ecdysozoa</taxon>
        <taxon>Nematoda</taxon>
        <taxon>Enoplea</taxon>
        <taxon>Dorylaimia</taxon>
        <taxon>Trichinellida</taxon>
        <taxon>Trichinellidae</taxon>
        <taxon>Trichinella</taxon>
    </lineage>
</organism>
<dbReference type="EMBL" id="JYDL01000139">
    <property type="protein sequence ID" value="KRX15145.1"/>
    <property type="molecule type" value="Genomic_DNA"/>
</dbReference>
<dbReference type="PANTHER" id="PTHR46685">
    <property type="entry name" value="28S RIBOSOMAL PROTEIN S15, MITOCHONDRIAL"/>
    <property type="match status" value="1"/>
</dbReference>
<proteinExistence type="inferred from homology"/>
<keyword evidence="6" id="KW-0687">Ribonucleoprotein</keyword>
<name>A0A0V0RKX9_9BILA</name>
<dbReference type="Pfam" id="PF00312">
    <property type="entry name" value="Ribosomal_S15"/>
    <property type="match status" value="1"/>
</dbReference>
<dbReference type="InterPro" id="IPR052137">
    <property type="entry name" value="uS15_ribosomal"/>
</dbReference>
<dbReference type="Proteomes" id="UP000054630">
    <property type="component" value="Unassembled WGS sequence"/>
</dbReference>
<dbReference type="PANTHER" id="PTHR46685:SF1">
    <property type="entry name" value="SMALL RIBOSOMAL SUBUNIT PROTEIN US15M"/>
    <property type="match status" value="1"/>
</dbReference>
<keyword evidence="10" id="KW-1185">Reference proteome</keyword>
<evidence type="ECO:0000313" key="10">
    <source>
        <dbReference type="Proteomes" id="UP000054630"/>
    </source>
</evidence>
<dbReference type="OrthoDB" id="441444at2759"/>
<evidence type="ECO:0000256" key="7">
    <source>
        <dbReference type="ARBA" id="ARBA00035249"/>
    </source>
</evidence>
<comment type="similarity">
    <text evidence="2">Belongs to the universal ribosomal protein uS15 family.</text>
</comment>
<keyword evidence="4 9" id="KW-0689">Ribosomal protein</keyword>
<dbReference type="GO" id="GO:0003735">
    <property type="term" value="F:structural constituent of ribosome"/>
    <property type="evidence" value="ECO:0007669"/>
    <property type="project" value="InterPro"/>
</dbReference>
<reference evidence="9 10" key="1">
    <citation type="submission" date="2015-01" db="EMBL/GenBank/DDBJ databases">
        <title>Evolution of Trichinella species and genotypes.</title>
        <authorList>
            <person name="Korhonen P.K."/>
            <person name="Edoardo P."/>
            <person name="Giuseppe L.R."/>
            <person name="Gasser R.B."/>
        </authorList>
    </citation>
    <scope>NUCLEOTIDE SEQUENCE [LARGE SCALE GENOMIC DNA]</scope>
    <source>
        <strain evidence="9">ISS37</strain>
    </source>
</reference>